<dbReference type="KEGG" id="sbj:CF168_19820"/>
<proteinExistence type="predicted"/>
<dbReference type="Proteomes" id="UP000198367">
    <property type="component" value="Chromosome"/>
</dbReference>
<gene>
    <name evidence="1" type="ORF">CF168_19820</name>
</gene>
<reference evidence="1 2" key="1">
    <citation type="submission" date="2017-07" db="EMBL/GenBank/DDBJ databases">
        <title>Phenotypical and genomic characterization of a clinical isolate of Shewanella bicestrii sp. nov. producing an extended-spectrum beta-lactamase and a new oxacillinase variant.</title>
        <authorList>
            <person name="Jousset A.B."/>
            <person name="Bonnin R.A."/>
            <person name="Girlich D."/>
            <person name="Dabos L."/>
            <person name="Potron A."/>
            <person name="Dortet L."/>
            <person name="Glaser P."/>
            <person name="Naas T."/>
        </authorList>
    </citation>
    <scope>NUCLEOTIDE SEQUENCE [LARGE SCALE GENOMIC DNA]</scope>
    <source>
        <strain evidence="1 2">JAB-1</strain>
    </source>
</reference>
<evidence type="ECO:0000313" key="1">
    <source>
        <dbReference type="EMBL" id="ASK70939.1"/>
    </source>
</evidence>
<dbReference type="AlphaFoldDB" id="A0A220URY7"/>
<sequence length="104" mass="10920">MNSAMAVKIAIVATVTVGDMDVAVEPIGTYSRRVTGETMTIHPTHLTTSLSRFRAKAFSQMNSSMVVKIVTVATVTVGGMAALSQLTHRDMGNATMVSGTSLAM</sequence>
<accession>A0A220URY7</accession>
<protein>
    <submittedName>
        <fullName evidence="1">Uncharacterized protein</fullName>
    </submittedName>
</protein>
<name>A0A220URY7_9GAMM</name>
<dbReference type="EMBL" id="CP022358">
    <property type="protein sequence ID" value="ASK70939.1"/>
    <property type="molecule type" value="Genomic_DNA"/>
</dbReference>
<keyword evidence="2" id="KW-1185">Reference proteome</keyword>
<evidence type="ECO:0000313" key="2">
    <source>
        <dbReference type="Proteomes" id="UP000198367"/>
    </source>
</evidence>
<organism evidence="1 2">
    <name type="scientific">Shewanella bicestrii</name>
    <dbReference type="NCBI Taxonomy" id="2018305"/>
    <lineage>
        <taxon>Bacteria</taxon>
        <taxon>Pseudomonadati</taxon>
        <taxon>Pseudomonadota</taxon>
        <taxon>Gammaproteobacteria</taxon>
        <taxon>Alteromonadales</taxon>
        <taxon>Shewanellaceae</taxon>
        <taxon>Shewanella</taxon>
    </lineage>
</organism>